<dbReference type="RefSeq" id="WP_136401309.1">
    <property type="nucleotide sequence ID" value="NZ_SSNZ01000001.1"/>
</dbReference>
<dbReference type="OrthoDB" id="1447539at2"/>
<dbReference type="EMBL" id="SSNZ01000001">
    <property type="protein sequence ID" value="THF52784.1"/>
    <property type="molecule type" value="Genomic_DNA"/>
</dbReference>
<dbReference type="Proteomes" id="UP000307507">
    <property type="component" value="Unassembled WGS sequence"/>
</dbReference>
<sequence>MNYLLLLLTLFSYTKQEQQNPLVNTKWEYKVAKNCISYLTFKADGTYEDYSCERYLTYSGKYEIKKDTITLFEIGFESEVPSVNEENNNKKVTTCRNKLIYKGRLLQYISSENYDFENKKWSGDIIFPPNEIFYIKVAP</sequence>
<dbReference type="AlphaFoldDB" id="A0A4S4A2Z4"/>
<comment type="caution">
    <text evidence="1">The sequence shown here is derived from an EMBL/GenBank/DDBJ whole genome shotgun (WGS) entry which is preliminary data.</text>
</comment>
<reference evidence="1 2" key="1">
    <citation type="submission" date="2019-04" db="EMBL/GenBank/DDBJ databases">
        <title>Flavobacterium sp. nov. isolated from construction timber.</title>
        <authorList>
            <person name="Lin S.-Y."/>
            <person name="Chang C.-T."/>
            <person name="Young C.-C."/>
        </authorList>
    </citation>
    <scope>NUCLEOTIDE SEQUENCE [LARGE SCALE GENOMIC DNA]</scope>
    <source>
        <strain evidence="1 2">CC-CTC003</strain>
    </source>
</reference>
<keyword evidence="2" id="KW-1185">Reference proteome</keyword>
<evidence type="ECO:0000313" key="2">
    <source>
        <dbReference type="Proteomes" id="UP000307507"/>
    </source>
</evidence>
<organism evidence="1 2">
    <name type="scientific">Flavobacterium supellecticarium</name>
    <dbReference type="NCBI Taxonomy" id="2565924"/>
    <lineage>
        <taxon>Bacteria</taxon>
        <taxon>Pseudomonadati</taxon>
        <taxon>Bacteroidota</taxon>
        <taxon>Flavobacteriia</taxon>
        <taxon>Flavobacteriales</taxon>
        <taxon>Flavobacteriaceae</taxon>
        <taxon>Flavobacterium</taxon>
    </lineage>
</organism>
<accession>A0A4S4A2Z4</accession>
<name>A0A4S4A2Z4_9FLAO</name>
<protein>
    <submittedName>
        <fullName evidence="1">Uncharacterized protein</fullName>
    </submittedName>
</protein>
<gene>
    <name evidence="1" type="ORF">E6C50_00805</name>
</gene>
<proteinExistence type="predicted"/>
<evidence type="ECO:0000313" key="1">
    <source>
        <dbReference type="EMBL" id="THF52784.1"/>
    </source>
</evidence>